<dbReference type="OrthoDB" id="10375134at2759"/>
<name>A0A6G0ZFS3_APHCR</name>
<reference evidence="1 2" key="1">
    <citation type="submission" date="2019-08" db="EMBL/GenBank/DDBJ databases">
        <title>Whole genome of Aphis craccivora.</title>
        <authorList>
            <person name="Voronova N.V."/>
            <person name="Shulinski R.S."/>
            <person name="Bandarenka Y.V."/>
            <person name="Zhorov D.G."/>
            <person name="Warner D."/>
        </authorList>
    </citation>
    <scope>NUCLEOTIDE SEQUENCE [LARGE SCALE GENOMIC DNA]</scope>
    <source>
        <strain evidence="1">180601</strain>
        <tissue evidence="1">Whole Body</tissue>
    </source>
</reference>
<accession>A0A6G0ZFS3</accession>
<dbReference type="Proteomes" id="UP000478052">
    <property type="component" value="Unassembled WGS sequence"/>
</dbReference>
<protein>
    <submittedName>
        <fullName evidence="1">FLYWCH-type domain-containing protein</fullName>
    </submittedName>
</protein>
<dbReference type="AlphaFoldDB" id="A0A6G0ZFS3"/>
<gene>
    <name evidence="1" type="ORF">FWK35_00020094</name>
</gene>
<comment type="caution">
    <text evidence="1">The sequence shown here is derived from an EMBL/GenBank/DDBJ whole genome shotgun (WGS) entry which is preliminary data.</text>
</comment>
<sequence length="110" mass="12496">MKFTLQNGVQRLPCCVKNCKYFIKLSLSNEIVESNTNHEHSEPDKKALNRQIMSNSLIRKALVDISCKPSKLIHSELKQGDIPTLTNNDLSLIRHNIHRARLSVHPSLPS</sequence>
<evidence type="ECO:0000313" key="1">
    <source>
        <dbReference type="EMBL" id="KAF0769910.1"/>
    </source>
</evidence>
<keyword evidence="2" id="KW-1185">Reference proteome</keyword>
<proteinExistence type="predicted"/>
<organism evidence="1 2">
    <name type="scientific">Aphis craccivora</name>
    <name type="common">Cowpea aphid</name>
    <dbReference type="NCBI Taxonomy" id="307492"/>
    <lineage>
        <taxon>Eukaryota</taxon>
        <taxon>Metazoa</taxon>
        <taxon>Ecdysozoa</taxon>
        <taxon>Arthropoda</taxon>
        <taxon>Hexapoda</taxon>
        <taxon>Insecta</taxon>
        <taxon>Pterygota</taxon>
        <taxon>Neoptera</taxon>
        <taxon>Paraneoptera</taxon>
        <taxon>Hemiptera</taxon>
        <taxon>Sternorrhyncha</taxon>
        <taxon>Aphidomorpha</taxon>
        <taxon>Aphidoidea</taxon>
        <taxon>Aphididae</taxon>
        <taxon>Aphidini</taxon>
        <taxon>Aphis</taxon>
        <taxon>Aphis</taxon>
    </lineage>
</organism>
<evidence type="ECO:0000313" key="2">
    <source>
        <dbReference type="Proteomes" id="UP000478052"/>
    </source>
</evidence>
<dbReference type="EMBL" id="VUJU01000512">
    <property type="protein sequence ID" value="KAF0769910.1"/>
    <property type="molecule type" value="Genomic_DNA"/>
</dbReference>